<reference evidence="3" key="1">
    <citation type="journal article" date="2019" name="Int. J. Syst. Evol. Microbiol.">
        <title>The Global Catalogue of Microorganisms (GCM) 10K type strain sequencing project: providing services to taxonomists for standard genome sequencing and annotation.</title>
        <authorList>
            <consortium name="The Broad Institute Genomics Platform"/>
            <consortium name="The Broad Institute Genome Sequencing Center for Infectious Disease"/>
            <person name="Wu L."/>
            <person name="Ma J."/>
        </authorList>
    </citation>
    <scope>NUCLEOTIDE SEQUENCE [LARGE SCALE GENOMIC DNA]</scope>
    <source>
        <strain evidence="3">CCUG 55074</strain>
    </source>
</reference>
<evidence type="ECO:0000313" key="2">
    <source>
        <dbReference type="EMBL" id="MFD1189880.1"/>
    </source>
</evidence>
<gene>
    <name evidence="2" type="ORF">ACFQ27_04750</name>
</gene>
<keyword evidence="1" id="KW-0472">Membrane</keyword>
<dbReference type="RefSeq" id="WP_377352795.1">
    <property type="nucleotide sequence ID" value="NZ_JBHTLQ010000007.1"/>
</dbReference>
<name>A0ABW3SZR7_9CAUL</name>
<feature type="transmembrane region" description="Helical" evidence="1">
    <location>
        <begin position="12"/>
        <end position="35"/>
    </location>
</feature>
<protein>
    <submittedName>
        <fullName evidence="2">DUF4386 domain-containing protein</fullName>
    </submittedName>
</protein>
<comment type="caution">
    <text evidence="2">The sequence shown here is derived from an EMBL/GenBank/DDBJ whole genome shotgun (WGS) entry which is preliminary data.</text>
</comment>
<evidence type="ECO:0000256" key="1">
    <source>
        <dbReference type="SAM" id="Phobius"/>
    </source>
</evidence>
<keyword evidence="1" id="KW-1133">Transmembrane helix</keyword>
<feature type="transmembrane region" description="Helical" evidence="1">
    <location>
        <begin position="204"/>
        <end position="226"/>
    </location>
</feature>
<dbReference type="EMBL" id="JBHTLQ010000007">
    <property type="protein sequence ID" value="MFD1189880.1"/>
    <property type="molecule type" value="Genomic_DNA"/>
</dbReference>
<organism evidence="2 3">
    <name type="scientific">Phenylobacterium conjunctum</name>
    <dbReference type="NCBI Taxonomy" id="1298959"/>
    <lineage>
        <taxon>Bacteria</taxon>
        <taxon>Pseudomonadati</taxon>
        <taxon>Pseudomonadota</taxon>
        <taxon>Alphaproteobacteria</taxon>
        <taxon>Caulobacterales</taxon>
        <taxon>Caulobacteraceae</taxon>
        <taxon>Phenylobacterium</taxon>
    </lineage>
</organism>
<feature type="transmembrane region" description="Helical" evidence="1">
    <location>
        <begin position="148"/>
        <end position="168"/>
    </location>
</feature>
<evidence type="ECO:0000313" key="3">
    <source>
        <dbReference type="Proteomes" id="UP001597216"/>
    </source>
</evidence>
<sequence length="244" mass="25977">MALPALHQAPRAYARAAGLLYLVVIVTGLFSQMFVQEALIAPGDAAQTLRNIAARSDLWALGSAAAVILAVVATLQLWIEYLLIRPVSRQGALLFLLVNIVSIAVESVSKVFLYVVGLAAEGRGLIASLAPGGAETIAATAFAVHHTAFHLALIFFGIACLVLGELIARSGFLPALIGRMMQLAGVAYLVACVAVMFFRPVAEVITPAILIVPFVAESTLCLWLLIRGVDPGRWHARLADQRRT</sequence>
<feature type="transmembrane region" description="Helical" evidence="1">
    <location>
        <begin position="91"/>
        <end position="115"/>
    </location>
</feature>
<keyword evidence="3" id="KW-1185">Reference proteome</keyword>
<accession>A0ABW3SZR7</accession>
<dbReference type="Proteomes" id="UP001597216">
    <property type="component" value="Unassembled WGS sequence"/>
</dbReference>
<proteinExistence type="predicted"/>
<keyword evidence="1" id="KW-0812">Transmembrane</keyword>
<feature type="transmembrane region" description="Helical" evidence="1">
    <location>
        <begin position="58"/>
        <end position="79"/>
    </location>
</feature>
<dbReference type="Pfam" id="PF14329">
    <property type="entry name" value="DUF4386"/>
    <property type="match status" value="1"/>
</dbReference>
<feature type="transmembrane region" description="Helical" evidence="1">
    <location>
        <begin position="180"/>
        <end position="198"/>
    </location>
</feature>
<dbReference type="InterPro" id="IPR025495">
    <property type="entry name" value="DUF4386"/>
</dbReference>